<accession>A0A7X2NSF2</accession>
<evidence type="ECO:0000313" key="3">
    <source>
        <dbReference type="Proteomes" id="UP000461880"/>
    </source>
</evidence>
<protein>
    <submittedName>
        <fullName evidence="2">Class B sortase</fullName>
    </submittedName>
</protein>
<proteinExistence type="predicted"/>
<dbReference type="Proteomes" id="UP000461880">
    <property type="component" value="Unassembled WGS sequence"/>
</dbReference>
<dbReference type="Gene3D" id="2.40.260.10">
    <property type="entry name" value="Sortase"/>
    <property type="match status" value="1"/>
</dbReference>
<dbReference type="EMBL" id="VUMN01000011">
    <property type="protein sequence ID" value="MSS58456.1"/>
    <property type="molecule type" value="Genomic_DNA"/>
</dbReference>
<evidence type="ECO:0000313" key="2">
    <source>
        <dbReference type="EMBL" id="MSS58456.1"/>
    </source>
</evidence>
<organism evidence="2 3">
    <name type="scientific">Stecheria intestinalis</name>
    <dbReference type="NCBI Taxonomy" id="2606630"/>
    <lineage>
        <taxon>Bacteria</taxon>
        <taxon>Bacillati</taxon>
        <taxon>Bacillota</taxon>
        <taxon>Erysipelotrichia</taxon>
        <taxon>Erysipelotrichales</taxon>
        <taxon>Erysipelotrichaceae</taxon>
        <taxon>Stecheria</taxon>
    </lineage>
</organism>
<keyword evidence="3" id="KW-1185">Reference proteome</keyword>
<feature type="region of interest" description="Disordered" evidence="1">
    <location>
        <begin position="45"/>
        <end position="75"/>
    </location>
</feature>
<gene>
    <name evidence="2" type="ORF">FYJ51_06010</name>
</gene>
<dbReference type="InterPro" id="IPR023365">
    <property type="entry name" value="Sortase_dom-sf"/>
</dbReference>
<feature type="compositionally biased region" description="Low complexity" evidence="1">
    <location>
        <begin position="63"/>
        <end position="75"/>
    </location>
</feature>
<comment type="caution">
    <text evidence="2">The sequence shown here is derived from an EMBL/GenBank/DDBJ whole genome shotgun (WGS) entry which is preliminary data.</text>
</comment>
<dbReference type="CDD" id="cd05826">
    <property type="entry name" value="Sortase_B"/>
    <property type="match status" value="1"/>
</dbReference>
<evidence type="ECO:0000256" key="1">
    <source>
        <dbReference type="SAM" id="MobiDB-lite"/>
    </source>
</evidence>
<dbReference type="AlphaFoldDB" id="A0A7X2NSF2"/>
<dbReference type="InterPro" id="IPR009835">
    <property type="entry name" value="SrtB"/>
</dbReference>
<sequence length="264" mass="30263">MKMTKHINRILIIFTACMLGFCLVKIVPELHSAAEAGKAEKQIAGLITSRETNRTGTSEEPDPGSSSESGFSEQSWDQLKNENPDFIGYLSFRSGLIEEPVVQNSDDEYYLRRSFFGERSSQGTPFMDSFCSTDSANITIYGHNVYYDSSAMFSRLEELTDPEKFQENALLDFYLKDGELRTYLAAAAYYSTLENAGSPDYSRPDFSSEEDFYDWINQVYSWTVLSSDVPVRYGDHLLTLQTCRRWDEKTHIIVLFREIRRGSY</sequence>
<name>A0A7X2NSF2_9FIRM</name>
<dbReference type="SUPFAM" id="SSF63817">
    <property type="entry name" value="Sortase"/>
    <property type="match status" value="1"/>
</dbReference>
<reference evidence="2 3" key="1">
    <citation type="submission" date="2019-08" db="EMBL/GenBank/DDBJ databases">
        <title>In-depth cultivation of the pig gut microbiome towards novel bacterial diversity and tailored functional studies.</title>
        <authorList>
            <person name="Wylensek D."/>
            <person name="Hitch T.C.A."/>
            <person name="Clavel T."/>
        </authorList>
    </citation>
    <scope>NUCLEOTIDE SEQUENCE [LARGE SCALE GENOMIC DNA]</scope>
    <source>
        <strain evidence="2 3">Oil+RF-744-GAM-WT-6</strain>
    </source>
</reference>